<gene>
    <name evidence="1" type="ORF">H6G83_07540</name>
</gene>
<dbReference type="RefSeq" id="WP_190469317.1">
    <property type="nucleotide sequence ID" value="NZ_JACJSG010000008.1"/>
</dbReference>
<name>A0ABR8CZV8_9NOST</name>
<comment type="caution">
    <text evidence="1">The sequence shown here is derived from an EMBL/GenBank/DDBJ whole genome shotgun (WGS) entry which is preliminary data.</text>
</comment>
<proteinExistence type="predicted"/>
<organism evidence="1 2">
    <name type="scientific">Anabaena azotica FACHB-119</name>
    <dbReference type="NCBI Taxonomy" id="947527"/>
    <lineage>
        <taxon>Bacteria</taxon>
        <taxon>Bacillati</taxon>
        <taxon>Cyanobacteriota</taxon>
        <taxon>Cyanophyceae</taxon>
        <taxon>Nostocales</taxon>
        <taxon>Nostocaceae</taxon>
        <taxon>Anabaena</taxon>
        <taxon>Anabaena azotica</taxon>
    </lineage>
</organism>
<sequence>MMDIVAPIVSLLAPHLPFLLNVGGKVAEGAYQQAGADAWDTVKAIWGKLKPKVEAKEAAKEAAIDLAGNPDDKALQTVLQVQLQKILSADTVLAEELAQILQTLAEKSGDNIQMGANAYDQSTVKQVGKIEANEVSF</sequence>
<reference evidence="1 2" key="1">
    <citation type="journal article" date="2020" name="ISME J.">
        <title>Comparative genomics reveals insights into cyanobacterial evolution and habitat adaptation.</title>
        <authorList>
            <person name="Chen M.Y."/>
            <person name="Teng W.K."/>
            <person name="Zhao L."/>
            <person name="Hu C.X."/>
            <person name="Zhou Y.K."/>
            <person name="Han B.P."/>
            <person name="Song L.R."/>
            <person name="Shu W.S."/>
        </authorList>
    </citation>
    <scope>NUCLEOTIDE SEQUENCE [LARGE SCALE GENOMIC DNA]</scope>
    <source>
        <strain evidence="1 2">FACHB-119</strain>
    </source>
</reference>
<accession>A0ABR8CZV8</accession>
<dbReference type="EMBL" id="JACJSG010000008">
    <property type="protein sequence ID" value="MBD2500474.1"/>
    <property type="molecule type" value="Genomic_DNA"/>
</dbReference>
<evidence type="ECO:0000313" key="2">
    <source>
        <dbReference type="Proteomes" id="UP000661112"/>
    </source>
</evidence>
<keyword evidence="2" id="KW-1185">Reference proteome</keyword>
<protein>
    <submittedName>
        <fullName evidence="1">Uncharacterized protein</fullName>
    </submittedName>
</protein>
<dbReference type="Proteomes" id="UP000661112">
    <property type="component" value="Unassembled WGS sequence"/>
</dbReference>
<evidence type="ECO:0000313" key="1">
    <source>
        <dbReference type="EMBL" id="MBD2500474.1"/>
    </source>
</evidence>